<keyword evidence="2" id="KW-1185">Reference proteome</keyword>
<sequence length="106" mass="11592">MTRKWLQLLDDAGRASTAATSVFVDIEDVDTFRKAVKKNFKDSLLEGISPTNLIVFANQAAYDAKQRLEDAFPIGLFGVSRKEALIVVLTASTALRLTAQASYPLS</sequence>
<name>A0A9W6Y680_9STRA</name>
<evidence type="ECO:0000313" key="2">
    <source>
        <dbReference type="Proteomes" id="UP001165121"/>
    </source>
</evidence>
<accession>A0A9W6Y680</accession>
<organism evidence="1 2">
    <name type="scientific">Phytophthora fragariaefolia</name>
    <dbReference type="NCBI Taxonomy" id="1490495"/>
    <lineage>
        <taxon>Eukaryota</taxon>
        <taxon>Sar</taxon>
        <taxon>Stramenopiles</taxon>
        <taxon>Oomycota</taxon>
        <taxon>Peronosporomycetes</taxon>
        <taxon>Peronosporales</taxon>
        <taxon>Peronosporaceae</taxon>
        <taxon>Phytophthora</taxon>
    </lineage>
</organism>
<dbReference type="OrthoDB" id="168319at2759"/>
<gene>
    <name evidence="1" type="ORF">Pfra01_002208300</name>
</gene>
<dbReference type="Proteomes" id="UP001165121">
    <property type="component" value="Unassembled WGS sequence"/>
</dbReference>
<reference evidence="1" key="1">
    <citation type="submission" date="2023-04" db="EMBL/GenBank/DDBJ databases">
        <title>Phytophthora fragariaefolia NBRC 109709.</title>
        <authorList>
            <person name="Ichikawa N."/>
            <person name="Sato H."/>
            <person name="Tonouchi N."/>
        </authorList>
    </citation>
    <scope>NUCLEOTIDE SEQUENCE</scope>
    <source>
        <strain evidence="1">NBRC 109709</strain>
    </source>
</reference>
<protein>
    <submittedName>
        <fullName evidence="1">Unnamed protein product</fullName>
    </submittedName>
</protein>
<evidence type="ECO:0000313" key="1">
    <source>
        <dbReference type="EMBL" id="GMF53415.1"/>
    </source>
</evidence>
<proteinExistence type="predicted"/>
<dbReference type="AlphaFoldDB" id="A0A9W6Y680"/>
<comment type="caution">
    <text evidence="1">The sequence shown here is derived from an EMBL/GenBank/DDBJ whole genome shotgun (WGS) entry which is preliminary data.</text>
</comment>
<dbReference type="EMBL" id="BSXT01003276">
    <property type="protein sequence ID" value="GMF53415.1"/>
    <property type="molecule type" value="Genomic_DNA"/>
</dbReference>